<dbReference type="Gene3D" id="3.40.1410.10">
    <property type="entry name" value="Chorismate lyase-like"/>
    <property type="match status" value="1"/>
</dbReference>
<gene>
    <name evidence="5" type="ORF">HGQ17_04785</name>
</gene>
<protein>
    <submittedName>
        <fullName evidence="5">GntR family transcriptional regulator</fullName>
    </submittedName>
</protein>
<dbReference type="RefSeq" id="WP_168886835.1">
    <property type="nucleotide sequence ID" value="NZ_JABAHY010000003.1"/>
</dbReference>
<dbReference type="Pfam" id="PF00392">
    <property type="entry name" value="GntR"/>
    <property type="match status" value="1"/>
</dbReference>
<dbReference type="PROSITE" id="PS50949">
    <property type="entry name" value="HTH_GNTR"/>
    <property type="match status" value="1"/>
</dbReference>
<evidence type="ECO:0000259" key="4">
    <source>
        <dbReference type="PROSITE" id="PS50949"/>
    </source>
</evidence>
<dbReference type="SMART" id="SM00866">
    <property type="entry name" value="UTRA"/>
    <property type="match status" value="1"/>
</dbReference>
<dbReference type="GO" id="GO:0003677">
    <property type="term" value="F:DNA binding"/>
    <property type="evidence" value="ECO:0007669"/>
    <property type="project" value="UniProtKB-KW"/>
</dbReference>
<dbReference type="Gene3D" id="1.10.10.10">
    <property type="entry name" value="Winged helix-like DNA-binding domain superfamily/Winged helix DNA-binding domain"/>
    <property type="match status" value="1"/>
</dbReference>
<dbReference type="InterPro" id="IPR000524">
    <property type="entry name" value="Tscrpt_reg_HTH_GntR"/>
</dbReference>
<evidence type="ECO:0000256" key="2">
    <source>
        <dbReference type="ARBA" id="ARBA00023125"/>
    </source>
</evidence>
<dbReference type="AlphaFoldDB" id="A0A7X8TJ84"/>
<organism evidence="5 6">
    <name type="scientific">Nesterenkonia sedimenti</name>
    <dbReference type="NCBI Taxonomy" id="1463632"/>
    <lineage>
        <taxon>Bacteria</taxon>
        <taxon>Bacillati</taxon>
        <taxon>Actinomycetota</taxon>
        <taxon>Actinomycetes</taxon>
        <taxon>Micrococcales</taxon>
        <taxon>Micrococcaceae</taxon>
        <taxon>Nesterenkonia</taxon>
    </lineage>
</organism>
<dbReference type="InterPro" id="IPR036390">
    <property type="entry name" value="WH_DNA-bd_sf"/>
</dbReference>
<keyword evidence="6" id="KW-1185">Reference proteome</keyword>
<dbReference type="SUPFAM" id="SSF64288">
    <property type="entry name" value="Chorismate lyase-like"/>
    <property type="match status" value="1"/>
</dbReference>
<evidence type="ECO:0000256" key="3">
    <source>
        <dbReference type="ARBA" id="ARBA00023163"/>
    </source>
</evidence>
<feature type="domain" description="HTH gntR-type" evidence="4">
    <location>
        <begin position="20"/>
        <end position="88"/>
    </location>
</feature>
<name>A0A7X8TJ84_9MICC</name>
<dbReference type="InterPro" id="IPR050679">
    <property type="entry name" value="Bact_HTH_transcr_reg"/>
</dbReference>
<dbReference type="PRINTS" id="PR00035">
    <property type="entry name" value="HTHGNTR"/>
</dbReference>
<keyword evidence="3" id="KW-0804">Transcription</keyword>
<proteinExistence type="predicted"/>
<dbReference type="GO" id="GO:0003700">
    <property type="term" value="F:DNA-binding transcription factor activity"/>
    <property type="evidence" value="ECO:0007669"/>
    <property type="project" value="InterPro"/>
</dbReference>
<evidence type="ECO:0000313" key="6">
    <source>
        <dbReference type="Proteomes" id="UP000523139"/>
    </source>
</evidence>
<dbReference type="Pfam" id="PF07702">
    <property type="entry name" value="UTRA"/>
    <property type="match status" value="1"/>
</dbReference>
<dbReference type="CDD" id="cd07377">
    <property type="entry name" value="WHTH_GntR"/>
    <property type="match status" value="1"/>
</dbReference>
<evidence type="ECO:0000256" key="1">
    <source>
        <dbReference type="ARBA" id="ARBA00023015"/>
    </source>
</evidence>
<dbReference type="PANTHER" id="PTHR44846:SF1">
    <property type="entry name" value="MANNOSYL-D-GLYCERATE TRANSPORT_METABOLISM SYSTEM REPRESSOR MNGR-RELATED"/>
    <property type="match status" value="1"/>
</dbReference>
<dbReference type="GO" id="GO:0045892">
    <property type="term" value="P:negative regulation of DNA-templated transcription"/>
    <property type="evidence" value="ECO:0007669"/>
    <property type="project" value="TreeGrafter"/>
</dbReference>
<dbReference type="InterPro" id="IPR011663">
    <property type="entry name" value="UTRA"/>
</dbReference>
<sequence>MDAHTDWVLEDLCLDPQAREPLHAQLATALRDRIRDRRLQPGEDLPTEVQLQSQLGISRSVARQAMSTLVAEGLVSRSRGRGSVVSPRGQHHRLAHRAAGLSSQIAETGVEVGTQVLSLDRMRRPAHAEQLAEAETVYLERLRSIDGLPAAYIRTWLPASLGEGLTSKELTDSSLHRILETRHAITLTGGSRQVRAVAADAELARLLGTRQGAPLLLLEGVTTASDGTVVEVFSTWHRGDLIAFDLDVEDSAPGAASAPERLPALQEAQQTAQRLAEQLHRLTR</sequence>
<evidence type="ECO:0000313" key="5">
    <source>
        <dbReference type="EMBL" id="NLS09332.1"/>
    </source>
</evidence>
<accession>A0A7X8TJ84</accession>
<reference evidence="5 6" key="1">
    <citation type="submission" date="2020-04" db="EMBL/GenBank/DDBJ databases">
        <title>Nesterenkonia sp. nov., isolated from marine sediment.</title>
        <authorList>
            <person name="Zhang G."/>
        </authorList>
    </citation>
    <scope>NUCLEOTIDE SEQUENCE [LARGE SCALE GENOMIC DNA]</scope>
    <source>
        <strain evidence="5 6">MY13</strain>
    </source>
</reference>
<dbReference type="Proteomes" id="UP000523139">
    <property type="component" value="Unassembled WGS sequence"/>
</dbReference>
<dbReference type="InterPro" id="IPR028978">
    <property type="entry name" value="Chorismate_lyase_/UTRA_dom_sf"/>
</dbReference>
<dbReference type="SMART" id="SM00345">
    <property type="entry name" value="HTH_GNTR"/>
    <property type="match status" value="1"/>
</dbReference>
<dbReference type="EMBL" id="JABAHY010000003">
    <property type="protein sequence ID" value="NLS09332.1"/>
    <property type="molecule type" value="Genomic_DNA"/>
</dbReference>
<keyword evidence="2" id="KW-0238">DNA-binding</keyword>
<dbReference type="SUPFAM" id="SSF46785">
    <property type="entry name" value="Winged helix' DNA-binding domain"/>
    <property type="match status" value="1"/>
</dbReference>
<keyword evidence="1" id="KW-0805">Transcription regulation</keyword>
<dbReference type="InterPro" id="IPR036388">
    <property type="entry name" value="WH-like_DNA-bd_sf"/>
</dbReference>
<dbReference type="PANTHER" id="PTHR44846">
    <property type="entry name" value="MANNOSYL-D-GLYCERATE TRANSPORT/METABOLISM SYSTEM REPRESSOR MNGR-RELATED"/>
    <property type="match status" value="1"/>
</dbReference>
<comment type="caution">
    <text evidence="5">The sequence shown here is derived from an EMBL/GenBank/DDBJ whole genome shotgun (WGS) entry which is preliminary data.</text>
</comment>